<dbReference type="GO" id="GO:0008237">
    <property type="term" value="F:metallopeptidase activity"/>
    <property type="evidence" value="ECO:0007669"/>
    <property type="project" value="UniProtKB-KW"/>
</dbReference>
<dbReference type="PANTHER" id="PTHR36435">
    <property type="entry name" value="SLR1288 PROTEIN"/>
    <property type="match status" value="1"/>
</dbReference>
<dbReference type="Proteomes" id="UP000295328">
    <property type="component" value="Unassembled WGS sequence"/>
</dbReference>
<accession>A0A4R6BIC1</accession>
<gene>
    <name evidence="3" type="ORF">ERX37_09690</name>
</gene>
<dbReference type="GO" id="GO:0080120">
    <property type="term" value="P:CAAX-box protein maturation"/>
    <property type="evidence" value="ECO:0007669"/>
    <property type="project" value="UniProtKB-ARBA"/>
</dbReference>
<keyword evidence="3" id="KW-0645">Protease</keyword>
<keyword evidence="1" id="KW-1133">Transmembrane helix</keyword>
<feature type="domain" description="CAAX prenyl protease 2/Lysostaphin resistance protein A-like" evidence="2">
    <location>
        <begin position="184"/>
        <end position="276"/>
    </location>
</feature>
<feature type="transmembrane region" description="Helical" evidence="1">
    <location>
        <begin position="220"/>
        <end position="239"/>
    </location>
</feature>
<reference evidence="3 4" key="1">
    <citation type="submission" date="2019-01" db="EMBL/GenBank/DDBJ databases">
        <title>Draft genome sequences of the type strains of six Macrococcus species.</title>
        <authorList>
            <person name="Mazhar S."/>
            <person name="Altermann E."/>
            <person name="Hill C."/>
            <person name="Mcauliffe O."/>
        </authorList>
    </citation>
    <scope>NUCLEOTIDE SEQUENCE [LARGE SCALE GENOMIC DNA]</scope>
    <source>
        <strain evidence="3 4">CCM4809</strain>
    </source>
</reference>
<evidence type="ECO:0000256" key="1">
    <source>
        <dbReference type="SAM" id="Phobius"/>
    </source>
</evidence>
<organism evidence="3 4">
    <name type="scientific">Macrococcus hajekii</name>
    <dbReference type="NCBI Taxonomy" id="198482"/>
    <lineage>
        <taxon>Bacteria</taxon>
        <taxon>Bacillati</taxon>
        <taxon>Bacillota</taxon>
        <taxon>Bacilli</taxon>
        <taxon>Bacillales</taxon>
        <taxon>Staphylococcaceae</taxon>
        <taxon>Macrococcus</taxon>
    </lineage>
</organism>
<dbReference type="Pfam" id="PF02517">
    <property type="entry name" value="Rce1-like"/>
    <property type="match status" value="1"/>
</dbReference>
<name>A0A4R6BIC1_9STAP</name>
<feature type="transmembrane region" description="Helical" evidence="1">
    <location>
        <begin position="100"/>
        <end position="119"/>
    </location>
</feature>
<dbReference type="NCBIfam" id="NF046050">
    <property type="entry name" value="CPBP_fam_MroQ"/>
    <property type="match status" value="1"/>
</dbReference>
<keyword evidence="4" id="KW-1185">Reference proteome</keyword>
<evidence type="ECO:0000313" key="4">
    <source>
        <dbReference type="Proteomes" id="UP000295328"/>
    </source>
</evidence>
<keyword evidence="1" id="KW-0472">Membrane</keyword>
<keyword evidence="3" id="KW-0482">Metalloprotease</keyword>
<feature type="transmembrane region" description="Helical" evidence="1">
    <location>
        <begin position="62"/>
        <end position="85"/>
    </location>
</feature>
<keyword evidence="1" id="KW-0812">Transmembrane</keyword>
<comment type="caution">
    <text evidence="3">The sequence shown here is derived from an EMBL/GenBank/DDBJ whole genome shotgun (WGS) entry which is preliminary data.</text>
</comment>
<dbReference type="GO" id="GO:0006508">
    <property type="term" value="P:proteolysis"/>
    <property type="evidence" value="ECO:0007669"/>
    <property type="project" value="UniProtKB-KW"/>
</dbReference>
<evidence type="ECO:0000259" key="2">
    <source>
        <dbReference type="Pfam" id="PF02517"/>
    </source>
</evidence>
<feature type="transmembrane region" description="Helical" evidence="1">
    <location>
        <begin position="184"/>
        <end position="208"/>
    </location>
</feature>
<dbReference type="OrthoDB" id="2194912at2"/>
<feature type="transmembrane region" description="Helical" evidence="1">
    <location>
        <begin position="140"/>
        <end position="164"/>
    </location>
</feature>
<dbReference type="InterPro" id="IPR052710">
    <property type="entry name" value="CAAX_protease"/>
</dbReference>
<dbReference type="GO" id="GO:0004175">
    <property type="term" value="F:endopeptidase activity"/>
    <property type="evidence" value="ECO:0007669"/>
    <property type="project" value="UniProtKB-ARBA"/>
</dbReference>
<evidence type="ECO:0000313" key="3">
    <source>
        <dbReference type="EMBL" id="TDM01373.1"/>
    </source>
</evidence>
<keyword evidence="3" id="KW-0378">Hydrolase</keyword>
<feature type="transmembrane region" description="Helical" evidence="1">
    <location>
        <begin position="245"/>
        <end position="261"/>
    </location>
</feature>
<sequence length="308" mass="35519">MKSSLVECISTRLCEVLIYLYINQRRSKLQSICYIKFSLLSFFLYNNDYIELKELTMKLSRLWADILIILVYAGAQFSSVIPAIIHHDEHLTAAEMIPKVIPYMIGGFIIASILTFFINRSIKNETQLERSRKERWLYTIFWVIAGFFMALMAQALMNMINVYVLHQPIESQNTNNIMSVAKQYPLFIIIVSLAGPFLEEFVFRKVIFGELYEWLRLPRWAAFLIAGTLSGLVFAAAHMDFDHTLIYLGMAFVFAGLYVATRRIIVPILAHMAMNSFVVIMQFALGDKINEAAEQLKETSQLIIHLIF</sequence>
<proteinExistence type="predicted"/>
<dbReference type="EMBL" id="SCWE01000004">
    <property type="protein sequence ID" value="TDM01373.1"/>
    <property type="molecule type" value="Genomic_DNA"/>
</dbReference>
<dbReference type="InterPro" id="IPR003675">
    <property type="entry name" value="Rce1/LyrA-like_dom"/>
</dbReference>
<dbReference type="PANTHER" id="PTHR36435:SF6">
    <property type="entry name" value="ABORTIVE INFECTION PROTEIN"/>
    <property type="match status" value="1"/>
</dbReference>
<dbReference type="AlphaFoldDB" id="A0A4R6BIC1"/>
<protein>
    <submittedName>
        <fullName evidence="3">CPBP family intramembrane metalloprotease</fullName>
    </submittedName>
</protein>